<evidence type="ECO:0000313" key="1">
    <source>
        <dbReference type="EMBL" id="KAJ8678607.1"/>
    </source>
</evidence>
<reference evidence="1" key="1">
    <citation type="submission" date="2023-04" db="EMBL/GenBank/DDBJ databases">
        <title>A chromosome-level genome assembly of the parasitoid wasp Eretmocerus hayati.</title>
        <authorList>
            <person name="Zhong Y."/>
            <person name="Liu S."/>
            <person name="Liu Y."/>
        </authorList>
    </citation>
    <scope>NUCLEOTIDE SEQUENCE</scope>
    <source>
        <strain evidence="1">ZJU_SS_LIU_2023</strain>
    </source>
</reference>
<organism evidence="1 2">
    <name type="scientific">Eretmocerus hayati</name>
    <dbReference type="NCBI Taxonomy" id="131215"/>
    <lineage>
        <taxon>Eukaryota</taxon>
        <taxon>Metazoa</taxon>
        <taxon>Ecdysozoa</taxon>
        <taxon>Arthropoda</taxon>
        <taxon>Hexapoda</taxon>
        <taxon>Insecta</taxon>
        <taxon>Pterygota</taxon>
        <taxon>Neoptera</taxon>
        <taxon>Endopterygota</taxon>
        <taxon>Hymenoptera</taxon>
        <taxon>Apocrita</taxon>
        <taxon>Proctotrupomorpha</taxon>
        <taxon>Chalcidoidea</taxon>
        <taxon>Aphelinidae</taxon>
        <taxon>Aphelininae</taxon>
        <taxon>Eretmocerus</taxon>
    </lineage>
</organism>
<name>A0ACC2P5C5_9HYME</name>
<keyword evidence="2" id="KW-1185">Reference proteome</keyword>
<gene>
    <name evidence="1" type="ORF">QAD02_014394</name>
</gene>
<dbReference type="Proteomes" id="UP001239111">
    <property type="component" value="Chromosome 2"/>
</dbReference>
<comment type="caution">
    <text evidence="1">The sequence shown here is derived from an EMBL/GenBank/DDBJ whole genome shotgun (WGS) entry which is preliminary data.</text>
</comment>
<evidence type="ECO:0000313" key="2">
    <source>
        <dbReference type="Proteomes" id="UP001239111"/>
    </source>
</evidence>
<sequence>MSRHHGYSSSDDSDSDSSSSSSDFDAPKSKRRKRDEFGDDDDSPVSESMFDVTLQANFKWNVKNISQICEEHGVGEKIESPIFTVGSNDELKWRFQIYPRGCNELHKNYISVFLSLVASKETKINASFKFDILNKRRSMIKNDEMTEYFSAGERHGIKKLMKTESTYKNLSYDRLTLSCDVKVPLTSKLVAHKMKVVDDLQALLESGQHSDVVLQVENKSLKMHKYILAARSPVFAAMFNHNMTESQENVVKITDVSFSVMKEVLRFAYTGEAENVDTLAKDLLAAADKYALDDLKNICENALFKSVNIDNVVEILNFADVHSAVKLKEQALDFLVTHVNDVIATPSFKSMGDSQSPILAQVVCMMALRQKT</sequence>
<dbReference type="EMBL" id="CM056742">
    <property type="protein sequence ID" value="KAJ8678607.1"/>
    <property type="molecule type" value="Genomic_DNA"/>
</dbReference>
<proteinExistence type="predicted"/>
<protein>
    <submittedName>
        <fullName evidence="1">Uncharacterized protein</fullName>
    </submittedName>
</protein>
<accession>A0ACC2P5C5</accession>